<dbReference type="Gene3D" id="1.10.530.10">
    <property type="match status" value="1"/>
</dbReference>
<evidence type="ECO:0000313" key="4">
    <source>
        <dbReference type="EMBL" id="AAO05522.1"/>
    </source>
</evidence>
<gene>
    <name evidence="4" type="ordered locus">SE_1881</name>
</gene>
<protein>
    <submittedName>
        <fullName evidence="4">Autolysin E</fullName>
    </submittedName>
</protein>
<accession>A0A0H2VHI4</accession>
<keyword evidence="2" id="KW-1133">Transmembrane helix</keyword>
<dbReference type="PATRIC" id="fig|176280.10.peg.1838"/>
<reference evidence="4 5" key="1">
    <citation type="journal article" date="2003" name="Mol. Microbiol.">
        <title>Genome-based analysis of virulence genes in a non-biofilm-forming Staphylococcus epidermidis strain (ATCC 12228).</title>
        <authorList>
            <person name="Zhang Y.Q."/>
            <person name="Ren S.X."/>
            <person name="Li H.L."/>
            <person name="Wang Y.X."/>
            <person name="Fu G."/>
            <person name="Yang J."/>
            <person name="Qin Z.Q."/>
            <person name="Miao Y.G."/>
            <person name="Wang W.Y."/>
            <person name="Chen R.S."/>
            <person name="Shen Y."/>
            <person name="Chen Z."/>
            <person name="Yuan Z.H."/>
            <person name="Zhao G.P."/>
            <person name="Qu D."/>
            <person name="Danchin A."/>
            <person name="Wen Y.M."/>
        </authorList>
    </citation>
    <scope>NUCLEOTIDE SEQUENCE [LARGE SCALE GENOMIC DNA]</scope>
    <source>
        <strain evidence="5">ATCC 12228 / FDA PCI 1200</strain>
    </source>
</reference>
<dbReference type="eggNOG" id="COG4193">
    <property type="taxonomic scope" value="Bacteria"/>
</dbReference>
<dbReference type="RefSeq" id="WP_002477136.1">
    <property type="nucleotide sequence ID" value="NC_004461.1"/>
</dbReference>
<dbReference type="SMART" id="SM00047">
    <property type="entry name" value="LYZ2"/>
    <property type="match status" value="1"/>
</dbReference>
<name>A0A0H2VHI4_STAES</name>
<dbReference type="OrthoDB" id="9816557at2"/>
<sequence>MLKNTRLRMTTLFIISILVILAILFLIFDTNLFKNDVKHTFKEAVSLQTSEGNIHTKEVNGKFIYASKQDIEKAMQIKHSDNNLKYMDISEKVPMSEKEVNHILKGKGILENKGSTFIKAQDKYEVNILYLISHALVETGNGQSDLSKGIKEGDHHYYNFFGIGAFDEDAVKTGKSFAKQKKWTTPEKAIMGGAWFVRYHYFKNNQLSLYQMRWNPQNPGQHQYASDIQWANNIADLMEKYYDKYGIKKDHIRKKYYK</sequence>
<keyword evidence="2" id="KW-0472">Membrane</keyword>
<evidence type="ECO:0000313" key="5">
    <source>
        <dbReference type="Proteomes" id="UP000001411"/>
    </source>
</evidence>
<feature type="transmembrane region" description="Helical" evidence="2">
    <location>
        <begin position="12"/>
        <end position="28"/>
    </location>
</feature>
<dbReference type="EMBL" id="AE015929">
    <property type="protein sequence ID" value="AAO05522.1"/>
    <property type="molecule type" value="Genomic_DNA"/>
</dbReference>
<dbReference type="KEGG" id="sep:SE_1881"/>
<evidence type="ECO:0000259" key="3">
    <source>
        <dbReference type="SMART" id="SM00047"/>
    </source>
</evidence>
<dbReference type="GO" id="GO:0004040">
    <property type="term" value="F:amidase activity"/>
    <property type="evidence" value="ECO:0007669"/>
    <property type="project" value="InterPro"/>
</dbReference>
<organism evidence="4 5">
    <name type="scientific">Staphylococcus epidermidis (strain ATCC 12228 / FDA PCI 1200)</name>
    <dbReference type="NCBI Taxonomy" id="176280"/>
    <lineage>
        <taxon>Bacteria</taxon>
        <taxon>Bacillati</taxon>
        <taxon>Bacillota</taxon>
        <taxon>Bacilli</taxon>
        <taxon>Bacillales</taxon>
        <taxon>Staphylococcaceae</taxon>
        <taxon>Staphylococcus</taxon>
    </lineage>
</organism>
<evidence type="ECO:0000256" key="1">
    <source>
        <dbReference type="ARBA" id="ARBA00006088"/>
    </source>
</evidence>
<dbReference type="Pfam" id="PF01832">
    <property type="entry name" value="Glucosaminidase"/>
    <property type="match status" value="1"/>
</dbReference>
<evidence type="ECO:0000256" key="2">
    <source>
        <dbReference type="SAM" id="Phobius"/>
    </source>
</evidence>
<keyword evidence="2" id="KW-0812">Transmembrane</keyword>
<dbReference type="Proteomes" id="UP000001411">
    <property type="component" value="Chromosome"/>
</dbReference>
<proteinExistence type="inferred from homology"/>
<dbReference type="HOGENOM" id="CLU_085375_0_0_9"/>
<dbReference type="InterPro" id="IPR002901">
    <property type="entry name" value="MGlyc_endo_b_GlcNAc-like_dom"/>
</dbReference>
<dbReference type="AlphaFoldDB" id="A0A0H2VHI4"/>
<feature type="domain" description="Mannosyl-glycoprotein endo-beta-N-acetylglucosamidase-like" evidence="3">
    <location>
        <begin position="102"/>
        <end position="250"/>
    </location>
</feature>
<comment type="similarity">
    <text evidence="1">In the N-terminal section; belongs to the N-acetylmuramoyl-L-alanine amidase 2 family.</text>
</comment>